<dbReference type="Proteomes" id="UP000830768">
    <property type="component" value="Chromosome 5"/>
</dbReference>
<protein>
    <submittedName>
        <fullName evidence="1">Uncharacterized protein</fullName>
    </submittedName>
</protein>
<reference evidence="1" key="1">
    <citation type="submission" date="2021-11" db="EMBL/GenBank/DDBJ databases">
        <title>Fusarium solani-melongenae Genome sequencing and assembly.</title>
        <authorList>
            <person name="Xie S."/>
            <person name="Huang L."/>
            <person name="Zhang X."/>
        </authorList>
    </citation>
    <scope>NUCLEOTIDE SEQUENCE</scope>
    <source>
        <strain evidence="1">CRI 24-3</strain>
    </source>
</reference>
<accession>A0ACD3Z2S5</accession>
<keyword evidence="2" id="KW-1185">Reference proteome</keyword>
<gene>
    <name evidence="1" type="ORF">LCI18_006303</name>
</gene>
<proteinExistence type="predicted"/>
<evidence type="ECO:0000313" key="2">
    <source>
        <dbReference type="Proteomes" id="UP000830768"/>
    </source>
</evidence>
<organism evidence="1 2">
    <name type="scientific">Fusarium solani subsp. cucurbitae</name>
    <name type="common">Neocosmosporum cucurbitae</name>
    <dbReference type="NCBI Taxonomy" id="2747967"/>
    <lineage>
        <taxon>Eukaryota</taxon>
        <taxon>Fungi</taxon>
        <taxon>Dikarya</taxon>
        <taxon>Ascomycota</taxon>
        <taxon>Pezizomycotina</taxon>
        <taxon>Sordariomycetes</taxon>
        <taxon>Hypocreomycetidae</taxon>
        <taxon>Hypocreales</taxon>
        <taxon>Nectriaceae</taxon>
        <taxon>Fusarium</taxon>
        <taxon>Fusarium solani species complex</taxon>
    </lineage>
</organism>
<evidence type="ECO:0000313" key="1">
    <source>
        <dbReference type="EMBL" id="UPK95368.1"/>
    </source>
</evidence>
<name>A0ACD3Z2S5_FUSSC</name>
<dbReference type="EMBL" id="CP090034">
    <property type="protein sequence ID" value="UPK95368.1"/>
    <property type="molecule type" value="Genomic_DNA"/>
</dbReference>
<sequence length="520" mass="59378">MMSRYEMTLISQYWPHWRQHYGIYLTHIRCDTVHLLKVKQTHQHFSLIRFTPKRNSSSNRELNLCSTFPVAPIGAFHSKHYSILFPSISSFTRAKITKMEPNRPVAGFRNYIPPKDAPRSKELAASDTYQWAKLRCSEPFMIGWMKAWEELYHQPYKGITVDGHVIPNIHRLADTEEDLGAPVVQMTAAAQHVIEVASAEERKALLEPVDAPEWRSWINPEIYAFRHGVRLEEASKDLVAALHALMRASLSPAGYEKAHGCMKVNQFLGEVVDGTKVLNENSYNFVIFGTPLVNEPWGWQLFGHHLCMNCFVVGKQMVISPVFMGAEPNVIDAGPNKGVELFIDQEQTALRLMQSLDPAIQKAAQIYTKLNGSEFPTWRHHRADQRHLGGAFQDNRVVPYEGVKVTTLSEAQKSVIAKIVAMSLNFLPEKALAARMQEISVHWDETWFCWIGGFEDGDAFYYKVHSPVVMVEFDHHSGVFLNNKEPLPFHIHTLVRTPNGNDYGKKLLEQYRQREGNMPS</sequence>